<reference evidence="4" key="1">
    <citation type="submission" date="2025-08" db="UniProtKB">
        <authorList>
            <consortium name="RefSeq"/>
        </authorList>
    </citation>
    <scope>IDENTIFICATION</scope>
</reference>
<dbReference type="GeneID" id="124812554"/>
<evidence type="ECO:0000256" key="2">
    <source>
        <dbReference type="SAM" id="MobiDB-lite"/>
    </source>
</evidence>
<dbReference type="InterPro" id="IPR011256">
    <property type="entry name" value="Reg_factor_effector_dom_sf"/>
</dbReference>
<evidence type="ECO:0000313" key="4">
    <source>
        <dbReference type="RefSeq" id="XP_065676414.1"/>
    </source>
</evidence>
<evidence type="ECO:0000256" key="1">
    <source>
        <dbReference type="ARBA" id="ARBA00009817"/>
    </source>
</evidence>
<dbReference type="Proteomes" id="UP001652625">
    <property type="component" value="Chromosome 15"/>
</dbReference>
<keyword evidence="3" id="KW-1185">Reference proteome</keyword>
<dbReference type="Gene3D" id="3.20.80.10">
    <property type="entry name" value="Regulatory factor, effector binding domain"/>
    <property type="match status" value="1"/>
</dbReference>
<sequence>MGIIISYFSDDALKNKVETDYIKPKIYGKLDGPVFINLDYNNIYATRHYDASLWVSTVVSGNLNKAWNEGLPKLKEYINGKNQKKWVLPKPCIVTLKRTCSNELNAKLNLNSSFTETNKTTVSMFISKHFSCEAPGPLDSTVFLQEEYKRIYYCGIFNGQNFAEENTDKYFQILHAKLMSNKETFDKHSFFIAFYNIKTKKIGKQKYFECWLYGERIESDFKCLKTYQEESNELEESKVEMDNDAEENND</sequence>
<dbReference type="RefSeq" id="XP_065676414.1">
    <property type="nucleotide sequence ID" value="XM_065820342.1"/>
</dbReference>
<proteinExistence type="inferred from homology"/>
<comment type="similarity">
    <text evidence="1">Belongs to the HEBP family.</text>
</comment>
<dbReference type="Pfam" id="PF04832">
    <property type="entry name" value="SOUL"/>
    <property type="match status" value="1"/>
</dbReference>
<protein>
    <submittedName>
        <fullName evidence="4">Heme-binding protein 2</fullName>
    </submittedName>
</protein>
<accession>A0ABM4DPC3</accession>
<organism evidence="3 4">
    <name type="scientific">Hydra vulgaris</name>
    <name type="common">Hydra</name>
    <name type="synonym">Hydra attenuata</name>
    <dbReference type="NCBI Taxonomy" id="6087"/>
    <lineage>
        <taxon>Eukaryota</taxon>
        <taxon>Metazoa</taxon>
        <taxon>Cnidaria</taxon>
        <taxon>Hydrozoa</taxon>
        <taxon>Hydroidolina</taxon>
        <taxon>Anthoathecata</taxon>
        <taxon>Aplanulata</taxon>
        <taxon>Hydridae</taxon>
        <taxon>Hydra</taxon>
    </lineage>
</organism>
<dbReference type="SUPFAM" id="SSF55136">
    <property type="entry name" value="Probable bacterial effector-binding domain"/>
    <property type="match status" value="1"/>
</dbReference>
<feature type="region of interest" description="Disordered" evidence="2">
    <location>
        <begin position="231"/>
        <end position="250"/>
    </location>
</feature>
<gene>
    <name evidence="4" type="primary">LOC124812554</name>
</gene>
<evidence type="ECO:0000313" key="3">
    <source>
        <dbReference type="Proteomes" id="UP001652625"/>
    </source>
</evidence>
<dbReference type="PANTHER" id="PTHR11220:SF1">
    <property type="entry name" value="HEME-BINDING PROTEIN 2"/>
    <property type="match status" value="1"/>
</dbReference>
<name>A0ABM4DPC3_HYDVU</name>
<dbReference type="InterPro" id="IPR006917">
    <property type="entry name" value="SOUL_heme-bd"/>
</dbReference>
<dbReference type="PANTHER" id="PTHR11220">
    <property type="entry name" value="HEME-BINDING PROTEIN-RELATED"/>
    <property type="match status" value="1"/>
</dbReference>